<evidence type="ECO:0000256" key="4">
    <source>
        <dbReference type="ARBA" id="ARBA00022737"/>
    </source>
</evidence>
<dbReference type="SMART" id="SM00320">
    <property type="entry name" value="WD40"/>
    <property type="match status" value="7"/>
</dbReference>
<dbReference type="InterPro" id="IPR015943">
    <property type="entry name" value="WD40/YVTN_repeat-like_dom_sf"/>
</dbReference>
<feature type="domain" description="F-box" evidence="8">
    <location>
        <begin position="246"/>
        <end position="292"/>
    </location>
</feature>
<evidence type="ECO:0000256" key="7">
    <source>
        <dbReference type="SAM" id="MobiDB-lite"/>
    </source>
</evidence>
<dbReference type="InterPro" id="IPR001680">
    <property type="entry name" value="WD40_rpt"/>
</dbReference>
<comment type="caution">
    <text evidence="9">The sequence shown here is derived from an EMBL/GenBank/DDBJ whole genome shotgun (WGS) entry which is preliminary data.</text>
</comment>
<feature type="compositionally biased region" description="Low complexity" evidence="7">
    <location>
        <begin position="79"/>
        <end position="99"/>
    </location>
</feature>
<dbReference type="Pfam" id="PF00400">
    <property type="entry name" value="WD40"/>
    <property type="match status" value="7"/>
</dbReference>
<dbReference type="PROSITE" id="PS50181">
    <property type="entry name" value="FBOX"/>
    <property type="match status" value="1"/>
</dbReference>
<dbReference type="Gene3D" id="1.20.1280.50">
    <property type="match status" value="1"/>
</dbReference>
<dbReference type="InterPro" id="IPR020472">
    <property type="entry name" value="WD40_PAC1"/>
</dbReference>
<feature type="repeat" description="WD" evidence="6">
    <location>
        <begin position="663"/>
        <end position="687"/>
    </location>
</feature>
<organism evidence="9 10">
    <name type="scientific">Podospora fimiseda</name>
    <dbReference type="NCBI Taxonomy" id="252190"/>
    <lineage>
        <taxon>Eukaryota</taxon>
        <taxon>Fungi</taxon>
        <taxon>Dikarya</taxon>
        <taxon>Ascomycota</taxon>
        <taxon>Pezizomycotina</taxon>
        <taxon>Sordariomycetes</taxon>
        <taxon>Sordariomycetidae</taxon>
        <taxon>Sordariales</taxon>
        <taxon>Podosporaceae</taxon>
        <taxon>Podospora</taxon>
    </lineage>
</organism>
<dbReference type="SMART" id="SM00256">
    <property type="entry name" value="FBOX"/>
    <property type="match status" value="1"/>
</dbReference>
<proteinExistence type="inferred from homology"/>
<dbReference type="PANTHER" id="PTHR19872:SF9">
    <property type="entry name" value="UBIQUITIN-BINDING SDF UBIQUITIN LIGASE COMPLEX SUBUNIT"/>
    <property type="match status" value="1"/>
</dbReference>
<name>A0AAN7BFC8_9PEZI</name>
<dbReference type="PROSITE" id="PS00678">
    <property type="entry name" value="WD_REPEATS_1"/>
    <property type="match status" value="2"/>
</dbReference>
<feature type="repeat" description="WD" evidence="6">
    <location>
        <begin position="492"/>
        <end position="531"/>
    </location>
</feature>
<feature type="compositionally biased region" description="Basic and acidic residues" evidence="7">
    <location>
        <begin position="373"/>
        <end position="384"/>
    </location>
</feature>
<feature type="repeat" description="WD" evidence="6">
    <location>
        <begin position="452"/>
        <end position="491"/>
    </location>
</feature>
<dbReference type="FunFam" id="1.20.1280.50:FF:000016">
    <property type="entry name" value="E3 ubiquitin ligase complex SCF subunit sconB"/>
    <property type="match status" value="1"/>
</dbReference>
<evidence type="ECO:0000256" key="3">
    <source>
        <dbReference type="ARBA" id="ARBA00022574"/>
    </source>
</evidence>
<comment type="similarity">
    <text evidence="2">Belongs to the WD repeat MET30/SCONB/SCON-2 family.</text>
</comment>
<dbReference type="InterPro" id="IPR036047">
    <property type="entry name" value="F-box-like_dom_sf"/>
</dbReference>
<feature type="repeat" description="WD" evidence="6">
    <location>
        <begin position="728"/>
        <end position="761"/>
    </location>
</feature>
<dbReference type="PROSITE" id="PS50294">
    <property type="entry name" value="WD_REPEATS_REGION"/>
    <property type="match status" value="4"/>
</dbReference>
<evidence type="ECO:0000256" key="2">
    <source>
        <dbReference type="ARBA" id="ARBA00007968"/>
    </source>
</evidence>
<dbReference type="Proteomes" id="UP001301958">
    <property type="component" value="Unassembled WGS sequence"/>
</dbReference>
<feature type="compositionally biased region" description="Polar residues" evidence="7">
    <location>
        <begin position="604"/>
        <end position="618"/>
    </location>
</feature>
<evidence type="ECO:0000256" key="1">
    <source>
        <dbReference type="ARBA" id="ARBA00004906"/>
    </source>
</evidence>
<gene>
    <name evidence="9" type="ORF">QBC38DRAFT_461501</name>
</gene>
<feature type="repeat" description="WD" evidence="6">
    <location>
        <begin position="531"/>
        <end position="572"/>
    </location>
</feature>
<dbReference type="InterPro" id="IPR019775">
    <property type="entry name" value="WD40_repeat_CS"/>
</dbReference>
<dbReference type="FunFam" id="2.130.10.10:FF:000715">
    <property type="entry name" value="F-box protein MET30"/>
    <property type="match status" value="1"/>
</dbReference>
<dbReference type="InterPro" id="IPR001810">
    <property type="entry name" value="F-box_dom"/>
</dbReference>
<keyword evidence="4" id="KW-0677">Repeat</keyword>
<dbReference type="PROSITE" id="PS50082">
    <property type="entry name" value="WD_REPEATS_2"/>
    <property type="match status" value="6"/>
</dbReference>
<protein>
    <recommendedName>
        <fullName evidence="8">F-box domain-containing protein</fullName>
    </recommendedName>
</protein>
<feature type="region of interest" description="Disordered" evidence="7">
    <location>
        <begin position="73"/>
        <end position="119"/>
    </location>
</feature>
<dbReference type="Pfam" id="PF12937">
    <property type="entry name" value="F-box-like"/>
    <property type="match status" value="1"/>
</dbReference>
<dbReference type="GO" id="GO:0031146">
    <property type="term" value="P:SCF-dependent proteasomal ubiquitin-dependent protein catabolic process"/>
    <property type="evidence" value="ECO:0007669"/>
    <property type="project" value="UniProtKB-ARBA"/>
</dbReference>
<dbReference type="PANTHER" id="PTHR19872">
    <property type="entry name" value="UBIQUITIN LIGASE SPECIFICITY FACTOR/HREP PROTEIN"/>
    <property type="match status" value="1"/>
</dbReference>
<feature type="repeat" description="WD" evidence="6">
    <location>
        <begin position="412"/>
        <end position="451"/>
    </location>
</feature>
<reference evidence="9" key="2">
    <citation type="submission" date="2023-05" db="EMBL/GenBank/DDBJ databases">
        <authorList>
            <consortium name="Lawrence Berkeley National Laboratory"/>
            <person name="Steindorff A."/>
            <person name="Hensen N."/>
            <person name="Bonometti L."/>
            <person name="Westerberg I."/>
            <person name="Brannstrom I.O."/>
            <person name="Guillou S."/>
            <person name="Cros-Aarteil S."/>
            <person name="Calhoun S."/>
            <person name="Haridas S."/>
            <person name="Kuo A."/>
            <person name="Mondo S."/>
            <person name="Pangilinan J."/>
            <person name="Riley R."/>
            <person name="Labutti K."/>
            <person name="Andreopoulos B."/>
            <person name="Lipzen A."/>
            <person name="Chen C."/>
            <person name="Yanf M."/>
            <person name="Daum C."/>
            <person name="Ng V."/>
            <person name="Clum A."/>
            <person name="Ohm R."/>
            <person name="Martin F."/>
            <person name="Silar P."/>
            <person name="Natvig D."/>
            <person name="Lalanne C."/>
            <person name="Gautier V."/>
            <person name="Ament-Velasquez S.L."/>
            <person name="Kruys A."/>
            <person name="Hutchinson M.I."/>
            <person name="Powell A.J."/>
            <person name="Barry K."/>
            <person name="Miller A.N."/>
            <person name="Grigoriev I.V."/>
            <person name="Debuchy R."/>
            <person name="Gladieux P."/>
            <person name="Thoren M.H."/>
            <person name="Johannesson H."/>
        </authorList>
    </citation>
    <scope>NUCLEOTIDE SEQUENCE</scope>
    <source>
        <strain evidence="9">CBS 990.96</strain>
    </source>
</reference>
<comment type="pathway">
    <text evidence="1">Protein modification; protein ubiquitination.</text>
</comment>
<sequence length="773" mass="86374">MLASEPNARLSHHLTPELRKDRIFPAASPVPLMELSQSSIIAQAHPLHPTQDGIDRNPDDAVLAYTITRHITNTPPHKTTTLPSVESESTSTPTETPDTAKSCERLRPEEEERHRPRDSMTNMSSLLIGKTVTPFLREHIPSLYAPVGKSQNEETNKVVNPNTRYCYRHRPDSKCRRAADEAKMVMIQNELDKLTPADQQAITHVWSLFSAAPARHRELMLQGVLSQLCFPQLSLVSREVNEALKIDFINALPVELAQKILCYLDTVSLTKAAQVSQRWRQLADDDAVWVKMCEQHVNRKCTKCGWGLPLLERKRLRNYTRQWQLAKERATGRIQELPDSTPGEGESHEIAHRVKRNGDWLEDGPNGKRRCTRDKEEERTQEPKTRSWKAVYKDRWEVGYNWKFGRCSVRVLKGHTNGVTCLQLDDNILATGSYDATIKIWNIETGEELHTLRGHTRGIRALQFDDKKLISGSLDNTIKIWNWHTGQCISTLQGHTDGVVSVHFDAHLLASGSIDKSVKIFDFNSKEAFCLKGHSDWVNCTRLDINSRTVISASDDTTVKLWDLDTRRVIRTFEGHVGHVQQVLLLPPEYEPDDELTNGGVNGSGDNTDSVSVSSGRDGTPTVSFTERLLEAVPTSAPFFDGDIRALYGPAFENDTERPLPARYFLSGGLDSTIRLWDSATGKCLKTMFGHLEGIWALAGDTIRVISGANDGMVKCWEPRSGKCDATFTGHRGPVTCVGLNDSLMASGSEDGEVRLYSFKSIPNGGAEAGTPS</sequence>
<keyword evidence="5" id="KW-0833">Ubl conjugation pathway</keyword>
<dbReference type="CDD" id="cd22147">
    <property type="entry name" value="F-box_SpPof1-like"/>
    <property type="match status" value="1"/>
</dbReference>
<dbReference type="PRINTS" id="PR00320">
    <property type="entry name" value="GPROTEINBRPT"/>
</dbReference>
<dbReference type="GO" id="GO:0019005">
    <property type="term" value="C:SCF ubiquitin ligase complex"/>
    <property type="evidence" value="ECO:0007669"/>
    <property type="project" value="UniProtKB-ARBA"/>
</dbReference>
<dbReference type="CDD" id="cd00200">
    <property type="entry name" value="WD40"/>
    <property type="match status" value="1"/>
</dbReference>
<dbReference type="GO" id="GO:1990756">
    <property type="term" value="F:ubiquitin-like ligase-substrate adaptor activity"/>
    <property type="evidence" value="ECO:0007669"/>
    <property type="project" value="UniProtKB-ARBA"/>
</dbReference>
<dbReference type="EMBL" id="MU865549">
    <property type="protein sequence ID" value="KAK4221422.1"/>
    <property type="molecule type" value="Genomic_DNA"/>
</dbReference>
<evidence type="ECO:0000313" key="10">
    <source>
        <dbReference type="Proteomes" id="UP001301958"/>
    </source>
</evidence>
<dbReference type="InterPro" id="IPR036322">
    <property type="entry name" value="WD40_repeat_dom_sf"/>
</dbReference>
<dbReference type="AlphaFoldDB" id="A0AAN7BFC8"/>
<evidence type="ECO:0000256" key="5">
    <source>
        <dbReference type="ARBA" id="ARBA00022786"/>
    </source>
</evidence>
<keyword evidence="3 6" id="KW-0853">WD repeat</keyword>
<dbReference type="Gene3D" id="2.130.10.10">
    <property type="entry name" value="YVTN repeat-like/Quinoprotein amine dehydrogenase"/>
    <property type="match status" value="2"/>
</dbReference>
<feature type="region of interest" description="Disordered" evidence="7">
    <location>
        <begin position="356"/>
        <end position="384"/>
    </location>
</feature>
<feature type="compositionally biased region" description="Basic and acidic residues" evidence="7">
    <location>
        <begin position="101"/>
        <end position="118"/>
    </location>
</feature>
<dbReference type="InterPro" id="IPR051075">
    <property type="entry name" value="SCF_subunit_WD-repeat"/>
</dbReference>
<evidence type="ECO:0000259" key="8">
    <source>
        <dbReference type="PROSITE" id="PS50181"/>
    </source>
</evidence>
<accession>A0AAN7BFC8</accession>
<dbReference type="SUPFAM" id="SSF81383">
    <property type="entry name" value="F-box domain"/>
    <property type="match status" value="1"/>
</dbReference>
<feature type="region of interest" description="Disordered" evidence="7">
    <location>
        <begin position="594"/>
        <end position="618"/>
    </location>
</feature>
<keyword evidence="10" id="KW-1185">Reference proteome</keyword>
<reference evidence="9" key="1">
    <citation type="journal article" date="2023" name="Mol. Phylogenet. Evol.">
        <title>Genome-scale phylogeny and comparative genomics of the fungal order Sordariales.</title>
        <authorList>
            <person name="Hensen N."/>
            <person name="Bonometti L."/>
            <person name="Westerberg I."/>
            <person name="Brannstrom I.O."/>
            <person name="Guillou S."/>
            <person name="Cros-Aarteil S."/>
            <person name="Calhoun S."/>
            <person name="Haridas S."/>
            <person name="Kuo A."/>
            <person name="Mondo S."/>
            <person name="Pangilinan J."/>
            <person name="Riley R."/>
            <person name="LaButti K."/>
            <person name="Andreopoulos B."/>
            <person name="Lipzen A."/>
            <person name="Chen C."/>
            <person name="Yan M."/>
            <person name="Daum C."/>
            <person name="Ng V."/>
            <person name="Clum A."/>
            <person name="Steindorff A."/>
            <person name="Ohm R.A."/>
            <person name="Martin F."/>
            <person name="Silar P."/>
            <person name="Natvig D.O."/>
            <person name="Lalanne C."/>
            <person name="Gautier V."/>
            <person name="Ament-Velasquez S.L."/>
            <person name="Kruys A."/>
            <person name="Hutchinson M.I."/>
            <person name="Powell A.J."/>
            <person name="Barry K."/>
            <person name="Miller A.N."/>
            <person name="Grigoriev I.V."/>
            <person name="Debuchy R."/>
            <person name="Gladieux P."/>
            <person name="Hiltunen Thoren M."/>
            <person name="Johannesson H."/>
        </authorList>
    </citation>
    <scope>NUCLEOTIDE SEQUENCE</scope>
    <source>
        <strain evidence="9">CBS 990.96</strain>
    </source>
</reference>
<evidence type="ECO:0000313" key="9">
    <source>
        <dbReference type="EMBL" id="KAK4221422.1"/>
    </source>
</evidence>
<dbReference type="SUPFAM" id="SSF50978">
    <property type="entry name" value="WD40 repeat-like"/>
    <property type="match status" value="1"/>
</dbReference>
<evidence type="ECO:0000256" key="6">
    <source>
        <dbReference type="PROSITE-ProRule" id="PRU00221"/>
    </source>
</evidence>